<dbReference type="Proteomes" id="UP000578531">
    <property type="component" value="Unassembled WGS sequence"/>
</dbReference>
<evidence type="ECO:0000313" key="2">
    <source>
        <dbReference type="Proteomes" id="UP000578531"/>
    </source>
</evidence>
<name>A0A8H6G0T7_9LECA</name>
<comment type="caution">
    <text evidence="1">The sequence shown here is derived from an EMBL/GenBank/DDBJ whole genome shotgun (WGS) entry which is preliminary data.</text>
</comment>
<gene>
    <name evidence="1" type="ORF">HO173_003398</name>
</gene>
<reference evidence="1 2" key="1">
    <citation type="journal article" date="2020" name="Genomics">
        <title>Complete, high-quality genomes from long-read metagenomic sequencing of two wolf lichen thalli reveals enigmatic genome architecture.</title>
        <authorList>
            <person name="McKenzie S.K."/>
            <person name="Walston R.F."/>
            <person name="Allen J.L."/>
        </authorList>
    </citation>
    <scope>NUCLEOTIDE SEQUENCE [LARGE SCALE GENOMIC DNA]</scope>
    <source>
        <strain evidence="1">WasteWater2</strain>
    </source>
</reference>
<accession>A0A8H6G0T7</accession>
<organism evidence="1 2">
    <name type="scientific">Letharia columbiana</name>
    <dbReference type="NCBI Taxonomy" id="112416"/>
    <lineage>
        <taxon>Eukaryota</taxon>
        <taxon>Fungi</taxon>
        <taxon>Dikarya</taxon>
        <taxon>Ascomycota</taxon>
        <taxon>Pezizomycotina</taxon>
        <taxon>Lecanoromycetes</taxon>
        <taxon>OSLEUM clade</taxon>
        <taxon>Lecanoromycetidae</taxon>
        <taxon>Lecanorales</taxon>
        <taxon>Lecanorineae</taxon>
        <taxon>Parmeliaceae</taxon>
        <taxon>Letharia</taxon>
    </lineage>
</organism>
<protein>
    <submittedName>
        <fullName evidence="1">Uncharacterized protein</fullName>
    </submittedName>
</protein>
<sequence length="267" mass="30499">MGSNIQASLLHTLPLELRTKIYKELLSPDPARVYTLYHDRHGREASFNIDPTILRVNKQIYSEAISVLYDTISVRIHLATPVVRQCTLGTYPDRLVDPPSLFREDTEATVESANKLSRRSRNRSLEFEALFGSMAQGYIYPHCFQRLRKIHLVTSRHAIWGATRGGSYFSHAGKLVLRILRLLANEQDSNAPMIKHFRLTYQPSWRTFESQMLLGDGEMDKRTKAIVGLLKALKRRTDAEIVVEEGALTKTLGELEMELLDDTDDEL</sequence>
<dbReference type="GeneID" id="59285066"/>
<keyword evidence="2" id="KW-1185">Reference proteome</keyword>
<dbReference type="RefSeq" id="XP_037167733.1">
    <property type="nucleotide sequence ID" value="XM_037305325.1"/>
</dbReference>
<proteinExistence type="predicted"/>
<evidence type="ECO:0000313" key="1">
    <source>
        <dbReference type="EMBL" id="KAF6238431.1"/>
    </source>
</evidence>
<dbReference type="EMBL" id="JACCJC010000009">
    <property type="protein sequence ID" value="KAF6238431.1"/>
    <property type="molecule type" value="Genomic_DNA"/>
</dbReference>
<dbReference type="OrthoDB" id="62952at2759"/>
<dbReference type="AlphaFoldDB" id="A0A8H6G0T7"/>